<proteinExistence type="predicted"/>
<keyword evidence="3" id="KW-1185">Reference proteome</keyword>
<comment type="caution">
    <text evidence="2">The sequence shown here is derived from an EMBL/GenBank/DDBJ whole genome shotgun (WGS) entry which is preliminary data.</text>
</comment>
<feature type="transmembrane region" description="Helical" evidence="1">
    <location>
        <begin position="27"/>
        <end position="51"/>
    </location>
</feature>
<reference evidence="2 3" key="1">
    <citation type="submission" date="2007-01" db="EMBL/GenBank/DDBJ databases">
        <authorList>
            <person name="Haygood M."/>
            <person name="Podell S."/>
            <person name="Anderson C."/>
            <person name="Hopkinson B."/>
            <person name="Roe K."/>
            <person name="Barbeau K."/>
            <person name="Gaasterland T."/>
            <person name="Ferriera S."/>
            <person name="Johnson J."/>
            <person name="Kravitz S."/>
            <person name="Beeson K."/>
            <person name="Sutton G."/>
            <person name="Rogers Y.-H."/>
            <person name="Friedman R."/>
            <person name="Frazier M."/>
            <person name="Venter J.C."/>
        </authorList>
    </citation>
    <scope>NUCLEOTIDE SEQUENCE [LARGE SCALE GENOMIC DNA]</scope>
    <source>
        <strain evidence="2 3">ATCC 23134</strain>
    </source>
</reference>
<keyword evidence="1" id="KW-0472">Membrane</keyword>
<gene>
    <name evidence="2" type="ORF">M23134_07211</name>
</gene>
<keyword evidence="1" id="KW-1133">Transmembrane helix</keyword>
<dbReference type="EMBL" id="AAWS01000056">
    <property type="protein sequence ID" value="EAY25022.1"/>
    <property type="molecule type" value="Genomic_DNA"/>
</dbReference>
<evidence type="ECO:0000256" key="1">
    <source>
        <dbReference type="SAM" id="Phobius"/>
    </source>
</evidence>
<keyword evidence="1" id="KW-0812">Transmembrane</keyword>
<protein>
    <submittedName>
        <fullName evidence="2">Uncharacterized protein</fullName>
    </submittedName>
</protein>
<organism evidence="2 3">
    <name type="scientific">Microscilla marina ATCC 23134</name>
    <dbReference type="NCBI Taxonomy" id="313606"/>
    <lineage>
        <taxon>Bacteria</taxon>
        <taxon>Pseudomonadati</taxon>
        <taxon>Bacteroidota</taxon>
        <taxon>Cytophagia</taxon>
        <taxon>Cytophagales</taxon>
        <taxon>Microscillaceae</taxon>
        <taxon>Microscilla</taxon>
    </lineage>
</organism>
<sequence>MPGVDKIEDAFKLGFILYFQEKKAPKYSVIFAIIIIYSKYFVSLLKSAFLWKF</sequence>
<dbReference type="Proteomes" id="UP000004095">
    <property type="component" value="Unassembled WGS sequence"/>
</dbReference>
<dbReference type="AlphaFoldDB" id="A1ZX41"/>
<accession>A1ZX41</accession>
<name>A1ZX41_MICM2</name>
<evidence type="ECO:0000313" key="3">
    <source>
        <dbReference type="Proteomes" id="UP000004095"/>
    </source>
</evidence>
<evidence type="ECO:0000313" key="2">
    <source>
        <dbReference type="EMBL" id="EAY25022.1"/>
    </source>
</evidence>